<dbReference type="Gene3D" id="1.10.357.10">
    <property type="entry name" value="Tetracycline Repressor, domain 2"/>
    <property type="match status" value="1"/>
</dbReference>
<dbReference type="PROSITE" id="PS50977">
    <property type="entry name" value="HTH_TETR_2"/>
    <property type="match status" value="1"/>
</dbReference>
<accession>A0A4S3PUR3</accession>
<dbReference type="STRING" id="1033734.GCA_000285535_04365"/>
<keyword evidence="6" id="KW-1185">Reference proteome</keyword>
<dbReference type="AlphaFoldDB" id="A0A4S3PUR3"/>
<keyword evidence="2 3" id="KW-0238">DNA-binding</keyword>
<evidence type="ECO:0000256" key="1">
    <source>
        <dbReference type="ARBA" id="ARBA00022491"/>
    </source>
</evidence>
<keyword evidence="1" id="KW-0678">Repressor</keyword>
<evidence type="ECO:0000313" key="6">
    <source>
        <dbReference type="Proteomes" id="UP000306477"/>
    </source>
</evidence>
<evidence type="ECO:0000256" key="3">
    <source>
        <dbReference type="PROSITE-ProRule" id="PRU00335"/>
    </source>
</evidence>
<dbReference type="InterPro" id="IPR001647">
    <property type="entry name" value="HTH_TetR"/>
</dbReference>
<sequence length="277" mass="32554">MVKKQLIMEKALELFAKQGFEATSVQQITDRCGISKGAFYLSFKSKDELIIALIDQFMEEIFANIDHLVRNKKNEENLLFDFYYVSFQSFGQHTDFANILMKEYTQSLNEQLILKMHNYDKLINSTILLMIDRVYGEKVDQTKYDLLYCIKGFMRMYSELFLYQGFPLDVEALCRSLVEKTDLLAQGMTLPFLQKEHMDLSIFQIQGDVTKEQMVSMIDEKVKELEDSIQKESLLLLQEQLQKQTFNPAIIKGLLENIRNHPHCKWIAYLLGRYFNL</sequence>
<evidence type="ECO:0000313" key="5">
    <source>
        <dbReference type="EMBL" id="THE13116.1"/>
    </source>
</evidence>
<dbReference type="RefSeq" id="WP_136379166.1">
    <property type="nucleotide sequence ID" value="NZ_SLUB01000011.1"/>
</dbReference>
<protein>
    <submittedName>
        <fullName evidence="5">TetR/AcrR family transcriptional regulator</fullName>
    </submittedName>
</protein>
<feature type="DNA-binding region" description="H-T-H motif" evidence="3">
    <location>
        <begin position="24"/>
        <end position="43"/>
    </location>
</feature>
<name>A0A4S3PUR3_9BACI</name>
<dbReference type="EMBL" id="SLUB01000011">
    <property type="protein sequence ID" value="THE13116.1"/>
    <property type="molecule type" value="Genomic_DNA"/>
</dbReference>
<dbReference type="PRINTS" id="PR00455">
    <property type="entry name" value="HTHTETR"/>
</dbReference>
<organism evidence="5 6">
    <name type="scientific">Bacillus timonensis</name>
    <dbReference type="NCBI Taxonomy" id="1033734"/>
    <lineage>
        <taxon>Bacteria</taxon>
        <taxon>Bacillati</taxon>
        <taxon>Bacillota</taxon>
        <taxon>Bacilli</taxon>
        <taxon>Bacillales</taxon>
        <taxon>Bacillaceae</taxon>
        <taxon>Bacillus</taxon>
    </lineage>
</organism>
<comment type="caution">
    <text evidence="5">The sequence shown here is derived from an EMBL/GenBank/DDBJ whole genome shotgun (WGS) entry which is preliminary data.</text>
</comment>
<dbReference type="SUPFAM" id="SSF46689">
    <property type="entry name" value="Homeodomain-like"/>
    <property type="match status" value="1"/>
</dbReference>
<dbReference type="OrthoDB" id="9812993at2"/>
<evidence type="ECO:0000259" key="4">
    <source>
        <dbReference type="PROSITE" id="PS50977"/>
    </source>
</evidence>
<proteinExistence type="predicted"/>
<evidence type="ECO:0000256" key="2">
    <source>
        <dbReference type="ARBA" id="ARBA00023125"/>
    </source>
</evidence>
<dbReference type="InterPro" id="IPR050624">
    <property type="entry name" value="HTH-type_Tx_Regulator"/>
</dbReference>
<gene>
    <name evidence="5" type="ORF">E1I69_08410</name>
</gene>
<reference evidence="5 6" key="1">
    <citation type="journal article" date="2019" name="Indoor Air">
        <title>Impacts of indoor surface finishes on bacterial viability.</title>
        <authorList>
            <person name="Hu J."/>
            <person name="Maamar S.B."/>
            <person name="Glawe A.J."/>
            <person name="Gottel N."/>
            <person name="Gilbert J.A."/>
            <person name="Hartmann E.M."/>
        </authorList>
    </citation>
    <scope>NUCLEOTIDE SEQUENCE [LARGE SCALE GENOMIC DNA]</scope>
    <source>
        <strain evidence="5 6">AF060A6</strain>
    </source>
</reference>
<dbReference type="Pfam" id="PF00440">
    <property type="entry name" value="TetR_N"/>
    <property type="match status" value="1"/>
</dbReference>
<dbReference type="PANTHER" id="PTHR43479:SF22">
    <property type="entry name" value="TRANSCRIPTIONAL REGULATOR, TETR FAMILY"/>
    <property type="match status" value="1"/>
</dbReference>
<dbReference type="InterPro" id="IPR009057">
    <property type="entry name" value="Homeodomain-like_sf"/>
</dbReference>
<feature type="domain" description="HTH tetR-type" evidence="4">
    <location>
        <begin position="1"/>
        <end position="61"/>
    </location>
</feature>
<dbReference type="GO" id="GO:0003677">
    <property type="term" value="F:DNA binding"/>
    <property type="evidence" value="ECO:0007669"/>
    <property type="project" value="UniProtKB-UniRule"/>
</dbReference>
<dbReference type="Proteomes" id="UP000306477">
    <property type="component" value="Unassembled WGS sequence"/>
</dbReference>
<dbReference type="PANTHER" id="PTHR43479">
    <property type="entry name" value="ACREF/ENVCD OPERON REPRESSOR-RELATED"/>
    <property type="match status" value="1"/>
</dbReference>